<dbReference type="Proteomes" id="UP000039865">
    <property type="component" value="Unassembled WGS sequence"/>
</dbReference>
<dbReference type="NCBIfam" id="NF040713">
    <property type="entry name" value="ZapE"/>
    <property type="match status" value="1"/>
</dbReference>
<dbReference type="InterPro" id="IPR027417">
    <property type="entry name" value="P-loop_NTPase"/>
</dbReference>
<keyword evidence="2" id="KW-0547">Nucleotide-binding</keyword>
<dbReference type="GO" id="GO:0016887">
    <property type="term" value="F:ATP hydrolysis activity"/>
    <property type="evidence" value="ECO:0007669"/>
    <property type="project" value="InterPro"/>
</dbReference>
<dbReference type="SUPFAM" id="SSF52540">
    <property type="entry name" value="P-loop containing nucleoside triphosphate hydrolases"/>
    <property type="match status" value="1"/>
</dbReference>
<protein>
    <submittedName>
        <fullName evidence="4">Lactation elevated protein 1</fullName>
    </submittedName>
</protein>
<reference evidence="4 5" key="1">
    <citation type="submission" date="2014-06" db="EMBL/GenBank/DDBJ databases">
        <authorList>
            <person name="Swart Estienne"/>
        </authorList>
    </citation>
    <scope>NUCLEOTIDE SEQUENCE [LARGE SCALE GENOMIC DNA]</scope>
    <source>
        <strain evidence="4 5">130c</strain>
    </source>
</reference>
<dbReference type="GO" id="GO:0005524">
    <property type="term" value="F:ATP binding"/>
    <property type="evidence" value="ECO:0007669"/>
    <property type="project" value="UniProtKB-KW"/>
</dbReference>
<proteinExistence type="inferred from homology"/>
<evidence type="ECO:0000256" key="2">
    <source>
        <dbReference type="ARBA" id="ARBA00022741"/>
    </source>
</evidence>
<dbReference type="PANTHER" id="PTHR12169:SF6">
    <property type="entry name" value="AFG1-LIKE ATPASE"/>
    <property type="match status" value="1"/>
</dbReference>
<evidence type="ECO:0000256" key="3">
    <source>
        <dbReference type="ARBA" id="ARBA00022840"/>
    </source>
</evidence>
<comment type="similarity">
    <text evidence="1">Belongs to the AFG1 ATPase family.</text>
</comment>
<evidence type="ECO:0000313" key="5">
    <source>
        <dbReference type="Proteomes" id="UP000039865"/>
    </source>
</evidence>
<organism evidence="4 5">
    <name type="scientific">Stylonychia lemnae</name>
    <name type="common">Ciliate</name>
    <dbReference type="NCBI Taxonomy" id="5949"/>
    <lineage>
        <taxon>Eukaryota</taxon>
        <taxon>Sar</taxon>
        <taxon>Alveolata</taxon>
        <taxon>Ciliophora</taxon>
        <taxon>Intramacronucleata</taxon>
        <taxon>Spirotrichea</taxon>
        <taxon>Stichotrichia</taxon>
        <taxon>Sporadotrichida</taxon>
        <taxon>Oxytrichidae</taxon>
        <taxon>Stylonychinae</taxon>
        <taxon>Stylonychia</taxon>
    </lineage>
</organism>
<dbReference type="GO" id="GO:0005739">
    <property type="term" value="C:mitochondrion"/>
    <property type="evidence" value="ECO:0007669"/>
    <property type="project" value="TreeGrafter"/>
</dbReference>
<evidence type="ECO:0000256" key="1">
    <source>
        <dbReference type="ARBA" id="ARBA00010322"/>
    </source>
</evidence>
<sequence>MQKNIQADTRLQGIFFIKPEIPDPKKQQTIQPQQPLFKKELSAMKLEQELKAKIAQECGARCMNHRVKETDDIQYLESQYQNIDFQQTGHSDKYNLSYGERLCLSRCYKQRDESSPKEQKWRRDMMYIQFQVLQILGHDPNRESQIRTLDQYADKFLERQKRIMDYKQEYQTYKGHKTSLAINQAQTLNESQGLFNFFSPHHNLNKQADSYNQKGGKNFLQERYKDLDDLKSIYLWGEPGCGKTFIMDLFNDSLNIEAKKKLHYNEFMLEVHKEEHKLNQKLKNQSQDTILTVGNGFCRDITFFSIDEFQVLDIADAMILKRLFESFWENKLLILFTSNRPPEDLYLNGLQRYLFMPFIDLIKEKSHVINRGAPKMIEVAQGRQMMIPKEAKRVAEVEFSELCDQPKGSTDFMALAQAFNTIIIRNVPQLSLERRDILRRFILLIDQLYFYQRKVIIEAEQPIENMFEKPKEKTQFDEEFAFERCISRIKEMQTLEYQEKAIMKDKS</sequence>
<keyword evidence="5" id="KW-1185">Reference proteome</keyword>
<dbReference type="FunCoup" id="A0A078ASI6">
    <property type="interactions" value="104"/>
</dbReference>
<dbReference type="InterPro" id="IPR005654">
    <property type="entry name" value="ATPase_AFG1-like"/>
</dbReference>
<dbReference type="Pfam" id="PF03969">
    <property type="entry name" value="AFG1_ATPase"/>
    <property type="match status" value="2"/>
</dbReference>
<keyword evidence="3" id="KW-0067">ATP-binding</keyword>
<dbReference type="InParanoid" id="A0A078ASI6"/>
<dbReference type="EMBL" id="CCKQ01012545">
    <property type="protein sequence ID" value="CDW84177.1"/>
    <property type="molecule type" value="Genomic_DNA"/>
</dbReference>
<gene>
    <name evidence="4" type="primary">Contig13052.g13921</name>
    <name evidence="4" type="ORF">STYLEM_13234</name>
</gene>
<name>A0A078ASI6_STYLE</name>
<accession>A0A078ASI6</accession>
<dbReference type="PANTHER" id="PTHR12169">
    <property type="entry name" value="ATPASE N2B"/>
    <property type="match status" value="1"/>
</dbReference>
<dbReference type="Gene3D" id="3.40.50.300">
    <property type="entry name" value="P-loop containing nucleotide triphosphate hydrolases"/>
    <property type="match status" value="1"/>
</dbReference>
<evidence type="ECO:0000313" key="4">
    <source>
        <dbReference type="EMBL" id="CDW84177.1"/>
    </source>
</evidence>
<dbReference type="AlphaFoldDB" id="A0A078ASI6"/>
<dbReference type="OrthoDB" id="548867at2759"/>